<dbReference type="SMART" id="SM00849">
    <property type="entry name" value="Lactamase_B"/>
    <property type="match status" value="1"/>
</dbReference>
<feature type="domain" description="Metallo-beta-lactamase" evidence="5">
    <location>
        <begin position="12"/>
        <end position="195"/>
    </location>
</feature>
<keyword evidence="7" id="KW-1185">Reference proteome</keyword>
<dbReference type="InterPro" id="IPR051453">
    <property type="entry name" value="MBL_Glyoxalase_II"/>
</dbReference>
<dbReference type="KEGG" id="aps:CFPG_360"/>
<keyword evidence="3" id="KW-0378">Hydrolase</keyword>
<dbReference type="PANTHER" id="PTHR46233">
    <property type="entry name" value="HYDROXYACYLGLUTATHIONE HYDROLASE GLOC"/>
    <property type="match status" value="1"/>
</dbReference>
<dbReference type="eggNOG" id="COG0491">
    <property type="taxonomic scope" value="Bacteria"/>
</dbReference>
<comment type="cofactor">
    <cofactor evidence="1">
        <name>Zn(2+)</name>
        <dbReference type="ChEBI" id="CHEBI:29105"/>
    </cofactor>
</comment>
<evidence type="ECO:0000313" key="7">
    <source>
        <dbReference type="Proteomes" id="UP000000723"/>
    </source>
</evidence>
<dbReference type="PANTHER" id="PTHR46233:SF3">
    <property type="entry name" value="HYDROXYACYLGLUTATHIONE HYDROLASE GLOC"/>
    <property type="match status" value="1"/>
</dbReference>
<dbReference type="EMBL" id="AP010656">
    <property type="protein sequence ID" value="BAG83623.1"/>
    <property type="molecule type" value="Genomic_DNA"/>
</dbReference>
<sequence>MQVKLFEFNSIRVNTYLVYDETKEAILIDCGTSTKDECMELKGFIDFHNLQLKHLFNTHLHFDHMLGNYFVYKTYGLRPQYHQLEESIPNLKAQATLFGFSIDYQPIIANHYLNEGDTIPVFGNITLRILSTAGHSPGGLSFYFKENNCIFTGDALFYHGIGRTDLWGGNYDLLIDSIKEKILTLPNKTKIFPGHGQFSTVEEEKQYNPYIRI</sequence>
<dbReference type="OrthoDB" id="9802248at2"/>
<evidence type="ECO:0000259" key="5">
    <source>
        <dbReference type="SMART" id="SM00849"/>
    </source>
</evidence>
<dbReference type="STRING" id="511995.CFPG_360"/>
<evidence type="ECO:0000256" key="3">
    <source>
        <dbReference type="ARBA" id="ARBA00022801"/>
    </source>
</evidence>
<protein>
    <recommendedName>
        <fullName evidence="5">Metallo-beta-lactamase domain-containing protein</fullName>
    </recommendedName>
</protein>
<dbReference type="HOGENOM" id="CLU_030571_5_3_10"/>
<dbReference type="InterPro" id="IPR001279">
    <property type="entry name" value="Metallo-B-lactamas"/>
</dbReference>
<evidence type="ECO:0000256" key="1">
    <source>
        <dbReference type="ARBA" id="ARBA00001947"/>
    </source>
</evidence>
<keyword evidence="2" id="KW-0479">Metal-binding</keyword>
<keyword evidence="4" id="KW-0862">Zinc</keyword>
<name>B6YR01_AZOPC</name>
<dbReference type="CDD" id="cd06262">
    <property type="entry name" value="metallo-hydrolase-like_MBL-fold"/>
    <property type="match status" value="1"/>
</dbReference>
<proteinExistence type="predicted"/>
<dbReference type="GO" id="GO:0046872">
    <property type="term" value="F:metal ion binding"/>
    <property type="evidence" value="ECO:0007669"/>
    <property type="project" value="UniProtKB-KW"/>
</dbReference>
<dbReference type="Proteomes" id="UP000000723">
    <property type="component" value="Chromosome"/>
</dbReference>
<dbReference type="AlphaFoldDB" id="B6YR01"/>
<evidence type="ECO:0000256" key="2">
    <source>
        <dbReference type="ARBA" id="ARBA00022723"/>
    </source>
</evidence>
<dbReference type="GO" id="GO:0016787">
    <property type="term" value="F:hydrolase activity"/>
    <property type="evidence" value="ECO:0007669"/>
    <property type="project" value="UniProtKB-KW"/>
</dbReference>
<evidence type="ECO:0000313" key="6">
    <source>
        <dbReference type="EMBL" id="BAG83623.1"/>
    </source>
</evidence>
<dbReference type="SUPFAM" id="SSF56281">
    <property type="entry name" value="Metallo-hydrolase/oxidoreductase"/>
    <property type="match status" value="1"/>
</dbReference>
<reference evidence="7" key="1">
    <citation type="journal article" date="2008" name="Science">
        <title>Genome of an endosymbiont coupling N2 fixation to cellulolysis within RT protist cells in termite gut.</title>
        <authorList>
            <person name="Hongoh Y."/>
            <person name="Sharma V.K."/>
            <person name="Prakash T."/>
            <person name="Noda S."/>
            <person name="Toh H."/>
            <person name="Taylor T.D."/>
            <person name="Kudo T."/>
            <person name="Sakaki Y."/>
            <person name="Toyoda A."/>
            <person name="Hattori M."/>
            <person name="Ohkuma M."/>
        </authorList>
    </citation>
    <scope>NUCLEOTIDE SEQUENCE [LARGE SCALE GENOMIC DNA]</scope>
</reference>
<organism evidence="6 7">
    <name type="scientific">Azobacteroides pseudotrichonymphae genomovar. CFP2</name>
    <dbReference type="NCBI Taxonomy" id="511995"/>
    <lineage>
        <taxon>Bacteria</taxon>
        <taxon>Pseudomonadati</taxon>
        <taxon>Bacteroidota</taxon>
        <taxon>Bacteroidia</taxon>
        <taxon>Bacteroidales</taxon>
        <taxon>Candidatus Azobacteroides</taxon>
    </lineage>
</organism>
<accession>B6YR01</accession>
<evidence type="ECO:0000256" key="4">
    <source>
        <dbReference type="ARBA" id="ARBA00022833"/>
    </source>
</evidence>
<dbReference type="Pfam" id="PF00753">
    <property type="entry name" value="Lactamase_B"/>
    <property type="match status" value="1"/>
</dbReference>
<gene>
    <name evidence="6" type="ordered locus">CFPG_360</name>
</gene>
<dbReference type="Gene3D" id="3.60.15.10">
    <property type="entry name" value="Ribonuclease Z/Hydroxyacylglutathione hydrolase-like"/>
    <property type="match status" value="1"/>
</dbReference>
<dbReference type="InterPro" id="IPR036866">
    <property type="entry name" value="RibonucZ/Hydroxyglut_hydro"/>
</dbReference>
<dbReference type="RefSeq" id="WP_012573384.1">
    <property type="nucleotide sequence ID" value="NC_011565.1"/>
</dbReference>